<sequence>MSLREELSFVNVSEDVRLAITTASSSIEIFIYIVGLFISFTFLCALCFSTTLHVNLRVVLGSLTLSLCLTAICKVSISISKIIHTGWSQHDIDVLIFLWRICMPSVEKKLRAGIMLLFYIICISTALLIIYFVHRYNFSNWKKRRGLMIFSESYQVGLCWKECSYQGIAMGLHAPR</sequence>
<protein>
    <submittedName>
        <fullName evidence="4">Transmembrane protein</fullName>
    </submittedName>
</protein>
<name>A0A0N4WEB5_HAEPC</name>
<reference evidence="4" key="1">
    <citation type="submission" date="2017-02" db="UniProtKB">
        <authorList>
            <consortium name="WormBaseParasite"/>
        </authorList>
    </citation>
    <scope>IDENTIFICATION</scope>
</reference>
<evidence type="ECO:0000313" key="2">
    <source>
        <dbReference type="EMBL" id="VDO36260.1"/>
    </source>
</evidence>
<proteinExistence type="predicted"/>
<dbReference type="STRING" id="6290.A0A0N4WEB5"/>
<reference evidence="2 3" key="2">
    <citation type="submission" date="2018-11" db="EMBL/GenBank/DDBJ databases">
        <authorList>
            <consortium name="Pathogen Informatics"/>
        </authorList>
    </citation>
    <scope>NUCLEOTIDE SEQUENCE [LARGE SCALE GENOMIC DNA]</scope>
    <source>
        <strain evidence="2 3">MHpl1</strain>
    </source>
</reference>
<organism evidence="4">
    <name type="scientific">Haemonchus placei</name>
    <name type="common">Barber's pole worm</name>
    <dbReference type="NCBI Taxonomy" id="6290"/>
    <lineage>
        <taxon>Eukaryota</taxon>
        <taxon>Metazoa</taxon>
        <taxon>Ecdysozoa</taxon>
        <taxon>Nematoda</taxon>
        <taxon>Chromadorea</taxon>
        <taxon>Rhabditida</taxon>
        <taxon>Rhabditina</taxon>
        <taxon>Rhabditomorpha</taxon>
        <taxon>Strongyloidea</taxon>
        <taxon>Trichostrongylidae</taxon>
        <taxon>Haemonchus</taxon>
    </lineage>
</organism>
<accession>A0A0N4WEB5</accession>
<keyword evidence="1" id="KW-1133">Transmembrane helix</keyword>
<feature type="transmembrane region" description="Helical" evidence="1">
    <location>
        <begin position="113"/>
        <end position="134"/>
    </location>
</feature>
<keyword evidence="3" id="KW-1185">Reference proteome</keyword>
<gene>
    <name evidence="2" type="ORF">HPLM_LOCUS8963</name>
</gene>
<keyword evidence="1" id="KW-0812">Transmembrane</keyword>
<dbReference type="AlphaFoldDB" id="A0A0N4WEB5"/>
<dbReference type="EMBL" id="UZAF01016969">
    <property type="protein sequence ID" value="VDO36260.1"/>
    <property type="molecule type" value="Genomic_DNA"/>
</dbReference>
<evidence type="ECO:0000313" key="4">
    <source>
        <dbReference type="WBParaSite" id="HPLM_0000897101-mRNA-1"/>
    </source>
</evidence>
<evidence type="ECO:0000313" key="3">
    <source>
        <dbReference type="Proteomes" id="UP000268014"/>
    </source>
</evidence>
<dbReference type="WBParaSite" id="HPLM_0000897101-mRNA-1">
    <property type="protein sequence ID" value="HPLM_0000897101-mRNA-1"/>
    <property type="gene ID" value="HPLM_0000897101"/>
</dbReference>
<dbReference type="Proteomes" id="UP000268014">
    <property type="component" value="Unassembled WGS sequence"/>
</dbReference>
<dbReference type="OrthoDB" id="10408480at2759"/>
<keyword evidence="1" id="KW-0472">Membrane</keyword>
<evidence type="ECO:0000256" key="1">
    <source>
        <dbReference type="SAM" id="Phobius"/>
    </source>
</evidence>
<feature type="transmembrane region" description="Helical" evidence="1">
    <location>
        <begin position="29"/>
        <end position="49"/>
    </location>
</feature>
<feature type="transmembrane region" description="Helical" evidence="1">
    <location>
        <begin position="56"/>
        <end position="77"/>
    </location>
</feature>